<dbReference type="FunFam" id="3.40.50.2000:FF:000133">
    <property type="entry name" value="UDP-glycosyltransferase 83A1"/>
    <property type="match status" value="1"/>
</dbReference>
<feature type="domain" description="Glycosyltransferase N-terminal" evidence="3">
    <location>
        <begin position="6"/>
        <end position="46"/>
    </location>
</feature>
<dbReference type="InterPro" id="IPR002213">
    <property type="entry name" value="UDP_glucos_trans"/>
</dbReference>
<dbReference type="CDD" id="cd03784">
    <property type="entry name" value="GT1_Gtf-like"/>
    <property type="match status" value="1"/>
</dbReference>
<dbReference type="Pfam" id="PF26168">
    <property type="entry name" value="Glyco_transf_N"/>
    <property type="match status" value="1"/>
</dbReference>
<dbReference type="SUPFAM" id="SSF53756">
    <property type="entry name" value="UDP-Glycosyltransferase/glycogen phosphorylase"/>
    <property type="match status" value="2"/>
</dbReference>
<evidence type="ECO:0000256" key="1">
    <source>
        <dbReference type="ARBA" id="ARBA00009995"/>
    </source>
</evidence>
<keyword evidence="5" id="KW-1185">Reference proteome</keyword>
<gene>
    <name evidence="4" type="ORF">O6P43_004413</name>
</gene>
<dbReference type="Proteomes" id="UP001163823">
    <property type="component" value="Chromosome 3"/>
</dbReference>
<name>A0AAD7Q3S7_QUISA</name>
<sequence length="539" mass="60493">MTNPHVLVLPFPAQGHVNPLMHFSQKLAKNGFKITFVNTEFNHNRVITTATAEQDSLLHSQIKLVSIPDGLGPEDDRNDIAKLCIAMLSTMPAMLEKLIEDTNAWGADNKITCVVADFSMGWAFEVAQKLGIRRVGLWPAAVAVFDMFCGIPKLIDDGIINSDGLATKRQTFQLSQGMPVMDTAHLAWSGIGDTTSQKIIFDYFVRLLQTWTIAEWWLCNTTYQLEPEALAFSPNFLPIGPLMETYHHRGSWGQFWQEDFSCLDWLDQQPPHSVIYVAFGSFTVFDPIQFQELALGLELTGKPFLWVVRPGTDNSVNHPYPDEFTGTRGKIVRWAPQQQVLSHPSLACFITHCGWNSTLEGVCNGVPCLCWPYFADQFFDKTYICDVWKVGVGFDPDERGIISREEIKKKVEQLVSAENLRARSSKLKEMAMNNIAEGGQSSENFKKFIKWLKEPDINNGTTYAYPKGFEDRIASRGKMIGWAPQQKVLGHPSIACFMSHCGWNSTMEGVTNGALSFAGLTLLTNSSTRVTFVMFGRYV</sequence>
<accession>A0AAD7Q3S7</accession>
<keyword evidence="2" id="KW-0808">Transferase</keyword>
<comment type="similarity">
    <text evidence="1">Belongs to the UDP-glycosyltransferase family.</text>
</comment>
<evidence type="ECO:0000259" key="3">
    <source>
        <dbReference type="Pfam" id="PF26168"/>
    </source>
</evidence>
<dbReference type="Gene3D" id="3.40.50.2000">
    <property type="entry name" value="Glycogen Phosphorylase B"/>
    <property type="match status" value="3"/>
</dbReference>
<dbReference type="EMBL" id="JARAOO010000003">
    <property type="protein sequence ID" value="KAJ7974323.1"/>
    <property type="molecule type" value="Genomic_DNA"/>
</dbReference>
<dbReference type="KEGG" id="qsa:O6P43_004413"/>
<dbReference type="FunFam" id="3.40.50.2000:FF:000061">
    <property type="entry name" value="UDP-glycosyltransferase 83A1"/>
    <property type="match status" value="1"/>
</dbReference>
<dbReference type="PANTHER" id="PTHR11926">
    <property type="entry name" value="GLUCOSYL/GLUCURONOSYL TRANSFERASES"/>
    <property type="match status" value="1"/>
</dbReference>
<proteinExistence type="inferred from homology"/>
<evidence type="ECO:0000313" key="4">
    <source>
        <dbReference type="EMBL" id="KAJ7974323.1"/>
    </source>
</evidence>
<evidence type="ECO:0000256" key="2">
    <source>
        <dbReference type="ARBA" id="ARBA00022679"/>
    </source>
</evidence>
<dbReference type="AlphaFoldDB" id="A0AAD7Q3S7"/>
<evidence type="ECO:0000313" key="5">
    <source>
        <dbReference type="Proteomes" id="UP001163823"/>
    </source>
</evidence>
<dbReference type="Pfam" id="PF00201">
    <property type="entry name" value="UDPGT"/>
    <property type="match status" value="2"/>
</dbReference>
<organism evidence="4 5">
    <name type="scientific">Quillaja saponaria</name>
    <name type="common">Soap bark tree</name>
    <dbReference type="NCBI Taxonomy" id="32244"/>
    <lineage>
        <taxon>Eukaryota</taxon>
        <taxon>Viridiplantae</taxon>
        <taxon>Streptophyta</taxon>
        <taxon>Embryophyta</taxon>
        <taxon>Tracheophyta</taxon>
        <taxon>Spermatophyta</taxon>
        <taxon>Magnoliopsida</taxon>
        <taxon>eudicotyledons</taxon>
        <taxon>Gunneridae</taxon>
        <taxon>Pentapetalae</taxon>
        <taxon>rosids</taxon>
        <taxon>fabids</taxon>
        <taxon>Fabales</taxon>
        <taxon>Quillajaceae</taxon>
        <taxon>Quillaja</taxon>
    </lineage>
</organism>
<dbReference type="GO" id="GO:0080043">
    <property type="term" value="F:quercetin 3-O-glucosyltransferase activity"/>
    <property type="evidence" value="ECO:0007669"/>
    <property type="project" value="TreeGrafter"/>
</dbReference>
<reference evidence="4" key="1">
    <citation type="journal article" date="2023" name="Science">
        <title>Elucidation of the pathway for biosynthesis of saponin adjuvants from the soapbark tree.</title>
        <authorList>
            <person name="Reed J."/>
            <person name="Orme A."/>
            <person name="El-Demerdash A."/>
            <person name="Owen C."/>
            <person name="Martin L.B.B."/>
            <person name="Misra R.C."/>
            <person name="Kikuchi S."/>
            <person name="Rejzek M."/>
            <person name="Martin A.C."/>
            <person name="Harkess A."/>
            <person name="Leebens-Mack J."/>
            <person name="Louveau T."/>
            <person name="Stephenson M.J."/>
            <person name="Osbourn A."/>
        </authorList>
    </citation>
    <scope>NUCLEOTIDE SEQUENCE</scope>
    <source>
        <strain evidence="4">S10</strain>
    </source>
</reference>
<protein>
    <submittedName>
        <fullName evidence="4">UDP-glycosyltransferase</fullName>
    </submittedName>
</protein>
<dbReference type="GO" id="GO:0080044">
    <property type="term" value="F:quercetin 7-O-glucosyltransferase activity"/>
    <property type="evidence" value="ECO:0007669"/>
    <property type="project" value="TreeGrafter"/>
</dbReference>
<dbReference type="InterPro" id="IPR058980">
    <property type="entry name" value="Glyco_transf_N"/>
</dbReference>
<dbReference type="PANTHER" id="PTHR11926:SF1530">
    <property type="entry name" value="EF-HAND DOMAIN-CONTAINING PROTEIN"/>
    <property type="match status" value="1"/>
</dbReference>
<comment type="caution">
    <text evidence="4">The sequence shown here is derived from an EMBL/GenBank/DDBJ whole genome shotgun (WGS) entry which is preliminary data.</text>
</comment>